<comment type="caution">
    <text evidence="1">The sequence shown here is derived from an EMBL/GenBank/DDBJ whole genome shotgun (WGS) entry which is preliminary data.</text>
</comment>
<keyword evidence="2" id="KW-1185">Reference proteome</keyword>
<reference evidence="2" key="1">
    <citation type="journal article" date="2019" name="Int. J. Syst. Evol. Microbiol.">
        <title>The Global Catalogue of Microorganisms (GCM) 10K type strain sequencing project: providing services to taxonomists for standard genome sequencing and annotation.</title>
        <authorList>
            <consortium name="The Broad Institute Genomics Platform"/>
            <consortium name="The Broad Institute Genome Sequencing Center for Infectious Disease"/>
            <person name="Wu L."/>
            <person name="Ma J."/>
        </authorList>
    </citation>
    <scope>NUCLEOTIDE SEQUENCE [LARGE SCALE GENOMIC DNA]</scope>
    <source>
        <strain evidence="2">CGMCC 1.18439</strain>
    </source>
</reference>
<accession>A0ABQ3JX72</accession>
<dbReference type="EMBL" id="BNAL01000002">
    <property type="protein sequence ID" value="GHF94076.1"/>
    <property type="molecule type" value="Genomic_DNA"/>
</dbReference>
<evidence type="ECO:0000313" key="1">
    <source>
        <dbReference type="EMBL" id="GHF94076.1"/>
    </source>
</evidence>
<proteinExistence type="predicted"/>
<sequence length="286" mass="30215">MKTFLPGVPALTLVAGLWLGSVPTLAAELPKPGSAAAGSAVAGAASLPGTARLSAPALLEHARQAAGLPTAGLTLLHERVQTSEEGRGPAYLSDIWTDLAGQRLKITDYTGDVLDSVHLLTPVGNCLYTPQHGTVPVPPQRAEVLRWNLRSGVAGLGAASQPGTRLSAAGVQTWLADGPQPLRGNVLEVSWPDGATWQYLLDPQTGQLLADRSANEDLDMLTFTYSHPRAATGVKVPGAAAPQALEERTLWLGSEVLYREQVLTRELNPVSVPHTFELPSSQEKRP</sequence>
<dbReference type="Proteomes" id="UP000632154">
    <property type="component" value="Unassembled WGS sequence"/>
</dbReference>
<name>A0ABQ3JX72_9DEIO</name>
<gene>
    <name evidence="1" type="ORF">GCM10017783_02610</name>
</gene>
<organism evidence="1 2">
    <name type="scientific">Deinococcus piscis</name>
    <dbReference type="NCBI Taxonomy" id="394230"/>
    <lineage>
        <taxon>Bacteria</taxon>
        <taxon>Thermotogati</taxon>
        <taxon>Deinococcota</taxon>
        <taxon>Deinococci</taxon>
        <taxon>Deinococcales</taxon>
        <taxon>Deinococcaceae</taxon>
        <taxon>Deinococcus</taxon>
    </lineage>
</organism>
<dbReference type="RefSeq" id="WP_189641866.1">
    <property type="nucleotide sequence ID" value="NZ_BNAL01000002.1"/>
</dbReference>
<evidence type="ECO:0000313" key="2">
    <source>
        <dbReference type="Proteomes" id="UP000632154"/>
    </source>
</evidence>
<protein>
    <submittedName>
        <fullName evidence="1">Uncharacterized protein</fullName>
    </submittedName>
</protein>